<evidence type="ECO:0000256" key="1">
    <source>
        <dbReference type="PROSITE-ProRule" id="PRU10141"/>
    </source>
</evidence>
<name>A0AAV5D940_ELECO</name>
<dbReference type="GO" id="GO:0005524">
    <property type="term" value="F:ATP binding"/>
    <property type="evidence" value="ECO:0007669"/>
    <property type="project" value="UniProtKB-UniRule"/>
</dbReference>
<dbReference type="SUPFAM" id="SSF56112">
    <property type="entry name" value="Protein kinase-like (PK-like)"/>
    <property type="match status" value="1"/>
</dbReference>
<dbReference type="Gene3D" id="3.30.200.20">
    <property type="entry name" value="Phosphorylase Kinase, domain 1"/>
    <property type="match status" value="1"/>
</dbReference>
<dbReference type="EMBL" id="BQKI01000013">
    <property type="protein sequence ID" value="GJN06931.1"/>
    <property type="molecule type" value="Genomic_DNA"/>
</dbReference>
<organism evidence="3 4">
    <name type="scientific">Eleusine coracana subsp. coracana</name>
    <dbReference type="NCBI Taxonomy" id="191504"/>
    <lineage>
        <taxon>Eukaryota</taxon>
        <taxon>Viridiplantae</taxon>
        <taxon>Streptophyta</taxon>
        <taxon>Embryophyta</taxon>
        <taxon>Tracheophyta</taxon>
        <taxon>Spermatophyta</taxon>
        <taxon>Magnoliopsida</taxon>
        <taxon>Liliopsida</taxon>
        <taxon>Poales</taxon>
        <taxon>Poaceae</taxon>
        <taxon>PACMAD clade</taxon>
        <taxon>Chloridoideae</taxon>
        <taxon>Cynodonteae</taxon>
        <taxon>Eleusininae</taxon>
        <taxon>Eleusine</taxon>
    </lineage>
</organism>
<dbReference type="GO" id="GO:0004672">
    <property type="term" value="F:protein kinase activity"/>
    <property type="evidence" value="ECO:0007669"/>
    <property type="project" value="InterPro"/>
</dbReference>
<reference evidence="3" key="2">
    <citation type="submission" date="2021-12" db="EMBL/GenBank/DDBJ databases">
        <title>Resequencing data analysis of finger millet.</title>
        <authorList>
            <person name="Hatakeyama M."/>
            <person name="Aluri S."/>
            <person name="Balachadran M.T."/>
            <person name="Sivarajan S.R."/>
            <person name="Poveda L."/>
            <person name="Shimizu-Inatsugi R."/>
            <person name="Schlapbach R."/>
            <person name="Sreeman S.M."/>
            <person name="Shimizu K.K."/>
        </authorList>
    </citation>
    <scope>NUCLEOTIDE SEQUENCE</scope>
</reference>
<feature type="domain" description="Protein kinase" evidence="2">
    <location>
        <begin position="33"/>
        <end position="142"/>
    </location>
</feature>
<dbReference type="InterPro" id="IPR000719">
    <property type="entry name" value="Prot_kinase_dom"/>
</dbReference>
<dbReference type="PROSITE" id="PS50011">
    <property type="entry name" value="PROTEIN_KINASE_DOM"/>
    <property type="match status" value="1"/>
</dbReference>
<dbReference type="PANTHER" id="PTHR45707:SF81">
    <property type="entry name" value="PROTEIN KINASE DOMAIN-CONTAINING PROTEIN"/>
    <property type="match status" value="1"/>
</dbReference>
<evidence type="ECO:0000313" key="4">
    <source>
        <dbReference type="Proteomes" id="UP001054889"/>
    </source>
</evidence>
<accession>A0AAV5D940</accession>
<keyword evidence="1" id="KW-0067">ATP-binding</keyword>
<feature type="binding site" evidence="1">
    <location>
        <position position="62"/>
    </location>
    <ligand>
        <name>ATP</name>
        <dbReference type="ChEBI" id="CHEBI:30616"/>
    </ligand>
</feature>
<comment type="caution">
    <text evidence="3">The sequence shown here is derived from an EMBL/GenBank/DDBJ whole genome shotgun (WGS) entry which is preliminary data.</text>
</comment>
<keyword evidence="4" id="KW-1185">Reference proteome</keyword>
<dbReference type="Proteomes" id="UP001054889">
    <property type="component" value="Unassembled WGS sequence"/>
</dbReference>
<reference evidence="3" key="1">
    <citation type="journal article" date="2018" name="DNA Res.">
        <title>Multiple hybrid de novo genome assembly of finger millet, an orphan allotetraploid crop.</title>
        <authorList>
            <person name="Hatakeyama M."/>
            <person name="Aluri S."/>
            <person name="Balachadran M.T."/>
            <person name="Sivarajan S.R."/>
            <person name="Patrignani A."/>
            <person name="Gruter S."/>
            <person name="Poveda L."/>
            <person name="Shimizu-Inatsugi R."/>
            <person name="Baeten J."/>
            <person name="Francoijs K.J."/>
            <person name="Nataraja K.N."/>
            <person name="Reddy Y.A.N."/>
            <person name="Phadnis S."/>
            <person name="Ravikumar R.L."/>
            <person name="Schlapbach R."/>
            <person name="Sreeman S.M."/>
            <person name="Shimizu K.K."/>
        </authorList>
    </citation>
    <scope>NUCLEOTIDE SEQUENCE</scope>
</reference>
<dbReference type="InterPro" id="IPR017441">
    <property type="entry name" value="Protein_kinase_ATP_BS"/>
</dbReference>
<gene>
    <name evidence="3" type="primary">ga24708</name>
    <name evidence="3" type="ORF">PR202_ga24708</name>
</gene>
<dbReference type="PANTHER" id="PTHR45707">
    <property type="entry name" value="C2 CALCIUM/LIPID-BINDING PLANT PHOSPHORIBOSYLTRANSFERASE FAMILY PROTEIN"/>
    <property type="match status" value="1"/>
</dbReference>
<evidence type="ECO:0000313" key="3">
    <source>
        <dbReference type="EMBL" id="GJN06931.1"/>
    </source>
</evidence>
<dbReference type="FunFam" id="3.30.200.20:FF:000465">
    <property type="entry name" value="Cysteine-rich receptor-like protein kinase 6"/>
    <property type="match status" value="1"/>
</dbReference>
<dbReference type="InterPro" id="IPR011009">
    <property type="entry name" value="Kinase-like_dom_sf"/>
</dbReference>
<dbReference type="PROSITE" id="PS00107">
    <property type="entry name" value="PROTEIN_KINASE_ATP"/>
    <property type="match status" value="1"/>
</dbReference>
<keyword evidence="1" id="KW-0547">Nucleotide-binding</keyword>
<proteinExistence type="predicted"/>
<sequence>MSEWKVWDQKLHNPTEPPIFLSFEFLKDITCDFSADLELGRGGYGVVYKGVLPSGTIIAVKKMFDVHTVEDDPFQQQVSNLMAIKHKNIVRLLGYCAESRWEAMRLPSGTHVMAQIPRRLLCFEYLCNNSLEKYISGTVLRQ</sequence>
<evidence type="ECO:0000259" key="2">
    <source>
        <dbReference type="PROSITE" id="PS50011"/>
    </source>
</evidence>
<protein>
    <recommendedName>
        <fullName evidence="2">Protein kinase domain-containing protein</fullName>
    </recommendedName>
</protein>
<dbReference type="AlphaFoldDB" id="A0AAV5D940"/>
<dbReference type="Pfam" id="PF00069">
    <property type="entry name" value="Pkinase"/>
    <property type="match status" value="1"/>
</dbReference>